<evidence type="ECO:0000313" key="3">
    <source>
        <dbReference type="Proteomes" id="UP000316649"/>
    </source>
</evidence>
<name>A0A557RX17_9GAMM</name>
<sequence>MDGIALVGRQELLTHRLVYAGTLLTLTGLTAYLAWHGEVILLGAALFLPSFWGIAHSRLLAWLIALTYYLVAARDIPAGAAVFFGQGTQNGWLLLIGASLLLSLPYALLWRRNPAIWRFAVILVLVSVPPIGIVGWTNPLTAAGVLLPGWGWFGLGATFVAVCLASRFPLLAILWFMVSMVTPLSVKAPPPHWAAVNTSYLMASGSTSGLTAAQRQQSLVDQLMRRNERVLILPETIVGQWSDASLFLWDELARRAEGRGQTILFGAELPTQKGYKNAAVRLTSAGGDPVYQQLMPVPVSMWRPWSDQSALPAWFAPQSVEIDGRRSAFLICYEQLLFWPPLVAMSTDPDVLIGMSNDWWARGGDIPAIQVSALKAWASLFDKSLIYAVNR</sequence>
<keyword evidence="1" id="KW-0472">Membrane</keyword>
<keyword evidence="1" id="KW-0812">Transmembrane</keyword>
<protein>
    <submittedName>
        <fullName evidence="2">Uncharacterized protein</fullName>
    </submittedName>
</protein>
<feature type="transmembrane region" description="Helical" evidence="1">
    <location>
        <begin position="91"/>
        <end position="109"/>
    </location>
</feature>
<evidence type="ECO:0000256" key="1">
    <source>
        <dbReference type="SAM" id="Phobius"/>
    </source>
</evidence>
<keyword evidence="1" id="KW-1133">Transmembrane helix</keyword>
<evidence type="ECO:0000313" key="2">
    <source>
        <dbReference type="EMBL" id="TVO69720.1"/>
    </source>
</evidence>
<organism evidence="2 3">
    <name type="scientific">Sedimenticola selenatireducens</name>
    <dbReference type="NCBI Taxonomy" id="191960"/>
    <lineage>
        <taxon>Bacteria</taxon>
        <taxon>Pseudomonadati</taxon>
        <taxon>Pseudomonadota</taxon>
        <taxon>Gammaproteobacteria</taxon>
        <taxon>Chromatiales</taxon>
        <taxon>Sedimenticolaceae</taxon>
        <taxon>Sedimenticola</taxon>
    </lineage>
</organism>
<dbReference type="AlphaFoldDB" id="A0A557RX17"/>
<reference evidence="2 3" key="1">
    <citation type="submission" date="2019-07" db="EMBL/GenBank/DDBJ databases">
        <title>The pathways for chlorine oxyanion respiration interact through the shared metabolite chlorate.</title>
        <authorList>
            <person name="Barnum T.P."/>
            <person name="Cheng Y."/>
            <person name="Hill K.A."/>
            <person name="Lucas L.N."/>
            <person name="Carlson H.K."/>
            <person name="Coates J.D."/>
        </authorList>
    </citation>
    <scope>NUCLEOTIDE SEQUENCE [LARGE SCALE GENOMIC DNA]</scope>
    <source>
        <strain evidence="2 3">BK-1</strain>
    </source>
</reference>
<gene>
    <name evidence="2" type="ORF">FHP88_17840</name>
</gene>
<feature type="transmembrane region" description="Helical" evidence="1">
    <location>
        <begin position="149"/>
        <end position="178"/>
    </location>
</feature>
<dbReference type="OrthoDB" id="7058774at2"/>
<dbReference type="Gene3D" id="3.60.110.10">
    <property type="entry name" value="Carbon-nitrogen hydrolase"/>
    <property type="match status" value="1"/>
</dbReference>
<dbReference type="EMBL" id="VMNH01000030">
    <property type="protein sequence ID" value="TVO69720.1"/>
    <property type="molecule type" value="Genomic_DNA"/>
</dbReference>
<proteinExistence type="predicted"/>
<keyword evidence="3" id="KW-1185">Reference proteome</keyword>
<comment type="caution">
    <text evidence="2">The sequence shown here is derived from an EMBL/GenBank/DDBJ whole genome shotgun (WGS) entry which is preliminary data.</text>
</comment>
<feature type="transmembrane region" description="Helical" evidence="1">
    <location>
        <begin position="47"/>
        <end position="71"/>
    </location>
</feature>
<dbReference type="SUPFAM" id="SSF56317">
    <property type="entry name" value="Carbon-nitrogen hydrolase"/>
    <property type="match status" value="1"/>
</dbReference>
<dbReference type="Proteomes" id="UP000316649">
    <property type="component" value="Unassembled WGS sequence"/>
</dbReference>
<feature type="transmembrane region" description="Helical" evidence="1">
    <location>
        <begin position="116"/>
        <end position="137"/>
    </location>
</feature>
<accession>A0A557RX17</accession>
<dbReference type="InterPro" id="IPR036526">
    <property type="entry name" value="C-N_Hydrolase_sf"/>
</dbReference>